<dbReference type="Proteomes" id="UP000018050">
    <property type="component" value="Unassembled WGS sequence"/>
</dbReference>
<reference evidence="1" key="2">
    <citation type="submission" date="2013-10" db="EMBL/GenBank/DDBJ databases">
        <authorList>
            <person name="Aslett M."/>
        </authorList>
    </citation>
    <scope>NUCLEOTIDE SEQUENCE [LARGE SCALE GENOMIC DNA]</scope>
    <source>
        <strain evidence="1">Houghton</strain>
    </source>
</reference>
<dbReference type="AlphaFoldDB" id="U6GK98"/>
<dbReference type="OrthoDB" id="346578at2759"/>
<organism evidence="1 2">
    <name type="scientific">Eimeria acervulina</name>
    <name type="common">Coccidian parasite</name>
    <dbReference type="NCBI Taxonomy" id="5801"/>
    <lineage>
        <taxon>Eukaryota</taxon>
        <taxon>Sar</taxon>
        <taxon>Alveolata</taxon>
        <taxon>Apicomplexa</taxon>
        <taxon>Conoidasida</taxon>
        <taxon>Coccidia</taxon>
        <taxon>Eucoccidiorida</taxon>
        <taxon>Eimeriorina</taxon>
        <taxon>Eimeriidae</taxon>
        <taxon>Eimeria</taxon>
    </lineage>
</organism>
<reference evidence="1" key="1">
    <citation type="submission" date="2013-10" db="EMBL/GenBank/DDBJ databases">
        <title>Genomic analysis of the causative agents of coccidiosis in chickens.</title>
        <authorList>
            <person name="Reid A.J."/>
            <person name="Blake D."/>
            <person name="Billington K."/>
            <person name="Browne H."/>
            <person name="Dunn M."/>
            <person name="Hung S."/>
            <person name="Kawahara F."/>
            <person name="Miranda-Saavedra D."/>
            <person name="Mourier T."/>
            <person name="Nagra H."/>
            <person name="Otto T.D."/>
            <person name="Rawlings N."/>
            <person name="Sanchez A."/>
            <person name="Sanders M."/>
            <person name="Subramaniam C."/>
            <person name="Tay Y."/>
            <person name="Dear P."/>
            <person name="Doerig C."/>
            <person name="Gruber A."/>
            <person name="Parkinson J."/>
            <person name="Shirley M."/>
            <person name="Wan K.L."/>
            <person name="Berriman M."/>
            <person name="Tomley F."/>
            <person name="Pain A."/>
        </authorList>
    </citation>
    <scope>NUCLEOTIDE SEQUENCE [LARGE SCALE GENOMIC DNA]</scope>
    <source>
        <strain evidence="1">Houghton</strain>
    </source>
</reference>
<evidence type="ECO:0000313" key="2">
    <source>
        <dbReference type="Proteomes" id="UP000018050"/>
    </source>
</evidence>
<dbReference type="EMBL" id="HG671070">
    <property type="protein sequence ID" value="CDI79718.1"/>
    <property type="molecule type" value="Genomic_DNA"/>
</dbReference>
<name>U6GK98_EIMAC</name>
<evidence type="ECO:0000313" key="1">
    <source>
        <dbReference type="EMBL" id="CDI79718.1"/>
    </source>
</evidence>
<accession>U6GK98</accession>
<dbReference type="OMA" id="CLCAWRC"/>
<proteinExistence type="predicted"/>
<protein>
    <submittedName>
        <fullName evidence="1">Uncharacterized protein</fullName>
    </submittedName>
</protein>
<sequence length="294" mass="32360">MASSAPFKIFRAPPIPAPTGRRPIGFRGNHQHKKALYDPVFRTTTVPSNLVPRYPIDWRNGGRALLVAALHKLEGNYRLLPRAQHPLQCQAPLDPGSLTVAGDSCAGGCSVESLVTLGRRRSGRAGYAAGAAAKRLVLRHRRALQWQEGGFCNSKCGMACSKSPWRCLCAWRCRGFHQHANRMDAILMSHKGPVDSDKPLFSVKRAEVAPSRLASEGMIFCTRKGAFVHTAEKLHQAFAAIDVEKRREETSTQRSRAVCWGIEEDLGADSDGEEDLDEEAEDLLKFLSKSRSSA</sequence>
<keyword evidence="2" id="KW-1185">Reference proteome</keyword>
<dbReference type="GeneID" id="25269267"/>
<gene>
    <name evidence="1" type="ORF">EAH_00011970</name>
</gene>
<dbReference type="VEuPathDB" id="ToxoDB:EAH_00011970"/>
<dbReference type="RefSeq" id="XP_013250222.1">
    <property type="nucleotide sequence ID" value="XM_013394768.1"/>
</dbReference>